<evidence type="ECO:0000313" key="2">
    <source>
        <dbReference type="Proteomes" id="UP000603234"/>
    </source>
</evidence>
<evidence type="ECO:0008006" key="3">
    <source>
        <dbReference type="Google" id="ProtNLM"/>
    </source>
</evidence>
<dbReference type="RefSeq" id="WP_186842170.1">
    <property type="nucleotide sequence ID" value="NZ_WJBC01000009.1"/>
</dbReference>
<dbReference type="Proteomes" id="UP000603234">
    <property type="component" value="Unassembled WGS sequence"/>
</dbReference>
<evidence type="ECO:0000313" key="1">
    <source>
        <dbReference type="EMBL" id="MBC3804281.1"/>
    </source>
</evidence>
<name>A0ABR6WUR1_9FIRM</name>
<keyword evidence="2" id="KW-1185">Reference proteome</keyword>
<accession>A0ABR6WUR1</accession>
<organism evidence="1 2">
    <name type="scientific">Acetobacterium fimetarium</name>
    <dbReference type="NCBI Taxonomy" id="52691"/>
    <lineage>
        <taxon>Bacteria</taxon>
        <taxon>Bacillati</taxon>
        <taxon>Bacillota</taxon>
        <taxon>Clostridia</taxon>
        <taxon>Eubacteriales</taxon>
        <taxon>Eubacteriaceae</taxon>
        <taxon>Acetobacterium</taxon>
    </lineage>
</organism>
<gene>
    <name evidence="1" type="ORF">GH808_07525</name>
</gene>
<comment type="caution">
    <text evidence="1">The sequence shown here is derived from an EMBL/GenBank/DDBJ whole genome shotgun (WGS) entry which is preliminary data.</text>
</comment>
<sequence length="64" mass="7208">MEKPIKPCEICQGECLVVELDQPGKKYRVVCSSCGNESELKRTRSAAINAHNKTVYRVHKVFSV</sequence>
<reference evidence="1 2" key="1">
    <citation type="journal article" date="2020" name="mSystems">
        <title>Defining Genomic and Predicted Metabolic Features of the Acetobacterium Genus.</title>
        <authorList>
            <person name="Ross D.E."/>
            <person name="Marshall C.W."/>
            <person name="Gulliver D."/>
            <person name="May H.D."/>
            <person name="Norman R.S."/>
        </authorList>
    </citation>
    <scope>NUCLEOTIDE SEQUENCE [LARGE SCALE GENOMIC DNA]</scope>
    <source>
        <strain evidence="1 2">DSM 8238</strain>
    </source>
</reference>
<dbReference type="EMBL" id="WJBC01000009">
    <property type="protein sequence ID" value="MBC3804281.1"/>
    <property type="molecule type" value="Genomic_DNA"/>
</dbReference>
<proteinExistence type="predicted"/>
<protein>
    <recommendedName>
        <fullName evidence="3">Inhibitor of sigma-G Gin</fullName>
    </recommendedName>
</protein>